<comment type="cofactor">
    <cofactor evidence="1">
        <name>Mg(2+)</name>
        <dbReference type="ChEBI" id="CHEBI:18420"/>
    </cofactor>
</comment>
<keyword evidence="7" id="KW-0067">ATP-binding</keyword>
<dbReference type="Proteomes" id="UP001165740">
    <property type="component" value="Chromosome 11"/>
</dbReference>
<comment type="similarity">
    <text evidence="2">Belongs to the SELO family.</text>
</comment>
<protein>
    <recommendedName>
        <fullName evidence="9">Selenoprotein O</fullName>
    </recommendedName>
</protein>
<evidence type="ECO:0000256" key="6">
    <source>
        <dbReference type="ARBA" id="ARBA00022741"/>
    </source>
</evidence>
<dbReference type="RefSeq" id="XP_055859966.1">
    <property type="nucleotide sequence ID" value="XM_056003991.1"/>
</dbReference>
<evidence type="ECO:0000256" key="4">
    <source>
        <dbReference type="ARBA" id="ARBA00022695"/>
    </source>
</evidence>
<evidence type="ECO:0000256" key="3">
    <source>
        <dbReference type="ARBA" id="ARBA00022679"/>
    </source>
</evidence>
<dbReference type="GO" id="GO:0016779">
    <property type="term" value="F:nucleotidyltransferase activity"/>
    <property type="evidence" value="ECO:0007669"/>
    <property type="project" value="UniProtKB-KW"/>
</dbReference>
<gene>
    <name evidence="11" type="primary">LOC106074622</name>
</gene>
<evidence type="ECO:0000313" key="10">
    <source>
        <dbReference type="Proteomes" id="UP001165740"/>
    </source>
</evidence>
<evidence type="ECO:0000256" key="9">
    <source>
        <dbReference type="ARBA" id="ARBA00031547"/>
    </source>
</evidence>
<dbReference type="GO" id="GO:0005524">
    <property type="term" value="F:ATP binding"/>
    <property type="evidence" value="ECO:0007669"/>
    <property type="project" value="UniProtKB-KW"/>
</dbReference>
<keyword evidence="3" id="KW-0808">Transferase</keyword>
<evidence type="ECO:0000256" key="2">
    <source>
        <dbReference type="ARBA" id="ARBA00009747"/>
    </source>
</evidence>
<evidence type="ECO:0000313" key="11">
    <source>
        <dbReference type="RefSeq" id="XP_055859966.1"/>
    </source>
</evidence>
<dbReference type="NCBIfam" id="NF000658">
    <property type="entry name" value="PRK00029.1"/>
    <property type="match status" value="1"/>
</dbReference>
<sequence length="721" mass="83101">MTSNSVLTSLYKCSVQLSGWLEEILSCRTHRYGCSITYPFKRRLFHSGYNSLSHDLTRNRLTSSRSTRSTQERNYIWKLGCAVKRIIFSMAGLKPTLETLHFDNLALQLLPVDHSALVTQRQVHGACFSKVQPTPVVNPRTVCVSLSALNLLDIGESEMMRQEFVQYFSGNRILPGSETAAHCYCGHQFGYFSGQLGDGAAMYLGEILNEKGERWEIQLKGAGKTPYSRSADGRKVLRSSIREFLCSEAIHHLGIPTTRAGSCITSDSLVERDIYYNGNPKQEQCTIVLRIAPTFLRFGSFEIFKPVDNQTQYEGPSVGRTDILLTLLDYTIEHFYPLIWKQQWKKKREMYLEFYTEVVRRTARLVAEWQCVGWCHGVLNTDNMSIVGVTIDYGPFGFMDKYNPYFVCNASDDGGRYSYKKQPEICKWNCQKLAEAIQDAVPLSKTEPVLNLFDEEFDRHYTMKMRKKFGLKKEQTQDRELFNSFFETLERTAADFTNCFRYLSNFPLPGLSDYEEKKADVIKYFVSQSSTVAELKKVNRVRYENSQLMLYLMLAESRPEMIPNLRKVMPEIVQELNKMERLKELKDLTDESLSQKSFERWSAWFEKFALRLQLEKADVSDLNSLSEERKKIMNSVNPKFVLRNYIAQNAIAAAEKGDYSEVRKVLKLLETPYDDDVPDLNALELNGLMENESHTGQAGCHAQRIIYDEKPPEWAFDLRVT</sequence>
<evidence type="ECO:0000256" key="1">
    <source>
        <dbReference type="ARBA" id="ARBA00001946"/>
    </source>
</evidence>
<evidence type="ECO:0000256" key="5">
    <source>
        <dbReference type="ARBA" id="ARBA00022723"/>
    </source>
</evidence>
<dbReference type="Pfam" id="PF02696">
    <property type="entry name" value="SelO"/>
    <property type="match status" value="1"/>
</dbReference>
<keyword evidence="6" id="KW-0547">Nucleotide-binding</keyword>
<accession>A0A9W2YB14</accession>
<dbReference type="PANTHER" id="PTHR12153">
    <property type="entry name" value="SELENOPROTEIN O"/>
    <property type="match status" value="1"/>
</dbReference>
<dbReference type="PANTHER" id="PTHR12153:SF15">
    <property type="entry name" value="PROTEIN ADENYLYLTRANSFERASE SELO, MITOCHONDRIAL"/>
    <property type="match status" value="1"/>
</dbReference>
<keyword evidence="4" id="KW-0548">Nucleotidyltransferase</keyword>
<name>A0A9W2YB14_BIOGL</name>
<dbReference type="GeneID" id="106074622"/>
<dbReference type="AlphaFoldDB" id="A0A9W2YB14"/>
<dbReference type="OrthoDB" id="10254721at2759"/>
<keyword evidence="5" id="KW-0479">Metal-binding</keyword>
<evidence type="ECO:0000256" key="8">
    <source>
        <dbReference type="ARBA" id="ARBA00022842"/>
    </source>
</evidence>
<dbReference type="HAMAP" id="MF_00692">
    <property type="entry name" value="SelO"/>
    <property type="match status" value="1"/>
</dbReference>
<keyword evidence="8" id="KW-0460">Magnesium</keyword>
<organism evidence="10 11">
    <name type="scientific">Biomphalaria glabrata</name>
    <name type="common">Bloodfluke planorb</name>
    <name type="synonym">Freshwater snail</name>
    <dbReference type="NCBI Taxonomy" id="6526"/>
    <lineage>
        <taxon>Eukaryota</taxon>
        <taxon>Metazoa</taxon>
        <taxon>Spiralia</taxon>
        <taxon>Lophotrochozoa</taxon>
        <taxon>Mollusca</taxon>
        <taxon>Gastropoda</taxon>
        <taxon>Heterobranchia</taxon>
        <taxon>Euthyneura</taxon>
        <taxon>Panpulmonata</taxon>
        <taxon>Hygrophila</taxon>
        <taxon>Lymnaeoidea</taxon>
        <taxon>Planorbidae</taxon>
        <taxon>Biomphalaria</taxon>
    </lineage>
</organism>
<proteinExistence type="inferred from homology"/>
<dbReference type="InterPro" id="IPR003846">
    <property type="entry name" value="SelO"/>
</dbReference>
<evidence type="ECO:0000256" key="7">
    <source>
        <dbReference type="ARBA" id="ARBA00022840"/>
    </source>
</evidence>
<dbReference type="OMA" id="LCVTXSS"/>
<keyword evidence="10" id="KW-1185">Reference proteome</keyword>
<reference evidence="11" key="1">
    <citation type="submission" date="2025-08" db="UniProtKB">
        <authorList>
            <consortium name="RefSeq"/>
        </authorList>
    </citation>
    <scope>IDENTIFICATION</scope>
</reference>
<dbReference type="GO" id="GO:0046872">
    <property type="term" value="F:metal ion binding"/>
    <property type="evidence" value="ECO:0007669"/>
    <property type="project" value="UniProtKB-KW"/>
</dbReference>